<dbReference type="GO" id="GO:0005509">
    <property type="term" value="F:calcium ion binding"/>
    <property type="evidence" value="ECO:0007669"/>
    <property type="project" value="InterPro"/>
</dbReference>
<protein>
    <submittedName>
        <fullName evidence="4">Serine/threonine-protein phosphatase</fullName>
    </submittedName>
</protein>
<dbReference type="OrthoDB" id="8785703at2759"/>
<organism evidence="4 5">
    <name type="scientific">Artemisia annua</name>
    <name type="common">Sweet wormwood</name>
    <dbReference type="NCBI Taxonomy" id="35608"/>
    <lineage>
        <taxon>Eukaryota</taxon>
        <taxon>Viridiplantae</taxon>
        <taxon>Streptophyta</taxon>
        <taxon>Embryophyta</taxon>
        <taxon>Tracheophyta</taxon>
        <taxon>Spermatophyta</taxon>
        <taxon>Magnoliopsida</taxon>
        <taxon>eudicotyledons</taxon>
        <taxon>Gunneridae</taxon>
        <taxon>Pentapetalae</taxon>
        <taxon>asterids</taxon>
        <taxon>campanulids</taxon>
        <taxon>Asterales</taxon>
        <taxon>Asteraceae</taxon>
        <taxon>Asteroideae</taxon>
        <taxon>Anthemideae</taxon>
        <taxon>Artemisiinae</taxon>
        <taxon>Artemisia</taxon>
    </lineage>
</organism>
<evidence type="ECO:0000256" key="2">
    <source>
        <dbReference type="SAM" id="Phobius"/>
    </source>
</evidence>
<dbReference type="Proteomes" id="UP000245207">
    <property type="component" value="Unassembled WGS sequence"/>
</dbReference>
<dbReference type="EMBL" id="PKPP01002461">
    <property type="protein sequence ID" value="PWA75090.1"/>
    <property type="molecule type" value="Genomic_DNA"/>
</dbReference>
<sequence>MKELSKIAMASFQADSDKVQKLAQDFFCAMDSDGDDKIDETEFLEFMQVQGYCDKAKNLDLFKQLDQDGNRTLDFEEVLTLYYIIKSGRPFCDYCKKFIPSTYFTCVGCLEDDPNKRPSYVCLDCFTEQKCAPHNHNHLSRFVDNYSLLEAMKKSALRELARSRSHPGNYESYQRSNSTTHIVHNHTSNNTWNIQNYSYQHSISLPANPTSSTAIVPQRQVSCKFMRYDMLQSVSSLLSFGLLLFFSLVPVTCG</sequence>
<keyword evidence="1" id="KW-0106">Calcium</keyword>
<dbReference type="Gene3D" id="1.10.238.10">
    <property type="entry name" value="EF-hand"/>
    <property type="match status" value="1"/>
</dbReference>
<evidence type="ECO:0000256" key="1">
    <source>
        <dbReference type="ARBA" id="ARBA00022837"/>
    </source>
</evidence>
<name>A0A2U1NNR9_ARTAN</name>
<reference evidence="4 5" key="1">
    <citation type="journal article" date="2018" name="Mol. Plant">
        <title>The genome of Artemisia annua provides insight into the evolution of Asteraceae family and artemisinin biosynthesis.</title>
        <authorList>
            <person name="Shen Q."/>
            <person name="Zhang L."/>
            <person name="Liao Z."/>
            <person name="Wang S."/>
            <person name="Yan T."/>
            <person name="Shi P."/>
            <person name="Liu M."/>
            <person name="Fu X."/>
            <person name="Pan Q."/>
            <person name="Wang Y."/>
            <person name="Lv Z."/>
            <person name="Lu X."/>
            <person name="Zhang F."/>
            <person name="Jiang W."/>
            <person name="Ma Y."/>
            <person name="Chen M."/>
            <person name="Hao X."/>
            <person name="Li L."/>
            <person name="Tang Y."/>
            <person name="Lv G."/>
            <person name="Zhou Y."/>
            <person name="Sun X."/>
            <person name="Brodelius P.E."/>
            <person name="Rose J.K.C."/>
            <person name="Tang K."/>
        </authorList>
    </citation>
    <scope>NUCLEOTIDE SEQUENCE [LARGE SCALE GENOMIC DNA]</scope>
    <source>
        <strain evidence="5">cv. Huhao1</strain>
        <tissue evidence="4">Leaf</tissue>
    </source>
</reference>
<feature type="domain" description="EF-hand" evidence="3">
    <location>
        <begin position="60"/>
        <end position="88"/>
    </location>
</feature>
<feature type="domain" description="EF-hand" evidence="3">
    <location>
        <begin position="18"/>
        <end position="53"/>
    </location>
</feature>
<keyword evidence="2" id="KW-0472">Membrane</keyword>
<keyword evidence="2" id="KW-1133">Transmembrane helix</keyword>
<accession>A0A2U1NNR9</accession>
<comment type="caution">
    <text evidence="4">The sequence shown here is derived from an EMBL/GenBank/DDBJ whole genome shotgun (WGS) entry which is preliminary data.</text>
</comment>
<dbReference type="Pfam" id="PF13499">
    <property type="entry name" value="EF-hand_7"/>
    <property type="match status" value="1"/>
</dbReference>
<feature type="transmembrane region" description="Helical" evidence="2">
    <location>
        <begin position="234"/>
        <end position="252"/>
    </location>
</feature>
<evidence type="ECO:0000259" key="3">
    <source>
        <dbReference type="PROSITE" id="PS50222"/>
    </source>
</evidence>
<dbReference type="SUPFAM" id="SSF47473">
    <property type="entry name" value="EF-hand"/>
    <property type="match status" value="1"/>
</dbReference>
<dbReference type="AlphaFoldDB" id="A0A2U1NNR9"/>
<dbReference type="PROSITE" id="PS00018">
    <property type="entry name" value="EF_HAND_1"/>
    <property type="match status" value="2"/>
</dbReference>
<proteinExistence type="predicted"/>
<evidence type="ECO:0000313" key="5">
    <source>
        <dbReference type="Proteomes" id="UP000245207"/>
    </source>
</evidence>
<dbReference type="SMART" id="SM00054">
    <property type="entry name" value="EFh"/>
    <property type="match status" value="2"/>
</dbReference>
<dbReference type="InterPro" id="IPR018247">
    <property type="entry name" value="EF_Hand_1_Ca_BS"/>
</dbReference>
<keyword evidence="2" id="KW-0812">Transmembrane</keyword>
<evidence type="ECO:0000313" key="4">
    <source>
        <dbReference type="EMBL" id="PWA75090.1"/>
    </source>
</evidence>
<dbReference type="PROSITE" id="PS50222">
    <property type="entry name" value="EF_HAND_2"/>
    <property type="match status" value="2"/>
</dbReference>
<keyword evidence="5" id="KW-1185">Reference proteome</keyword>
<dbReference type="InterPro" id="IPR011992">
    <property type="entry name" value="EF-hand-dom_pair"/>
</dbReference>
<dbReference type="InterPro" id="IPR002048">
    <property type="entry name" value="EF_hand_dom"/>
</dbReference>
<dbReference type="STRING" id="35608.A0A2U1NNR9"/>
<dbReference type="CDD" id="cd00051">
    <property type="entry name" value="EFh"/>
    <property type="match status" value="1"/>
</dbReference>
<gene>
    <name evidence="4" type="ORF">CTI12_AA245270</name>
</gene>